<dbReference type="Proteomes" id="UP001164305">
    <property type="component" value="Chromosome"/>
</dbReference>
<gene>
    <name evidence="1" type="ORF">BRM3_09650</name>
</gene>
<protein>
    <submittedName>
        <fullName evidence="1">Uncharacterized protein</fullName>
    </submittedName>
</protein>
<dbReference type="RefSeq" id="WP_263593116.1">
    <property type="nucleotide sequence ID" value="NZ_CP107020.1"/>
</dbReference>
<evidence type="ECO:0000313" key="1">
    <source>
        <dbReference type="EMBL" id="UYG15902.1"/>
    </source>
</evidence>
<name>A0ABY6FYG5_9MICO</name>
<keyword evidence="2" id="KW-1185">Reference proteome</keyword>
<reference evidence="1" key="1">
    <citation type="submission" date="2022-10" db="EMBL/GenBank/DDBJ databases">
        <title>Whole-Genome Sequencing of Brachybacterium huguangmaarense BRM-3, Isolated from Betula schmidtii.</title>
        <authorList>
            <person name="Haam D."/>
        </authorList>
    </citation>
    <scope>NUCLEOTIDE SEQUENCE</scope>
    <source>
        <strain evidence="1">BRM-3</strain>
    </source>
</reference>
<dbReference type="EMBL" id="CP107020">
    <property type="protein sequence ID" value="UYG15902.1"/>
    <property type="molecule type" value="Genomic_DNA"/>
</dbReference>
<evidence type="ECO:0000313" key="2">
    <source>
        <dbReference type="Proteomes" id="UP001164305"/>
    </source>
</evidence>
<accession>A0ABY6FYG5</accession>
<sequence length="98" mass="11056">MENAASVLVGSGLAQLDEGWSLRLTAQGGRICRAAGAGRGMREVPGALRDDLTGRELTRAPLTLPASIFDPAHDAYLDRVRRRAERRSRRRWWQRWSR</sequence>
<organism evidence="1 2">
    <name type="scientific">Brachybacterium huguangmaarense</name>
    <dbReference type="NCBI Taxonomy" id="1652028"/>
    <lineage>
        <taxon>Bacteria</taxon>
        <taxon>Bacillati</taxon>
        <taxon>Actinomycetota</taxon>
        <taxon>Actinomycetes</taxon>
        <taxon>Micrococcales</taxon>
        <taxon>Dermabacteraceae</taxon>
        <taxon>Brachybacterium</taxon>
    </lineage>
</organism>
<proteinExistence type="predicted"/>